<proteinExistence type="predicted"/>
<keyword evidence="2" id="KW-1185">Reference proteome</keyword>
<dbReference type="EMBL" id="BBIY01000054">
    <property type="protein sequence ID" value="GAK74149.1"/>
    <property type="molecule type" value="Genomic_DNA"/>
</dbReference>
<sequence length="65" mass="7679">MLVSPLKILKGINKMKLKVCEIVINSNLITKTKIENILESKKKLFKIMPIFYMIKIFIKMIKRLN</sequence>
<comment type="caution">
    <text evidence="1">The sequence shown here is derived from an EMBL/GenBank/DDBJ whole genome shotgun (WGS) entry which is preliminary data.</text>
</comment>
<protein>
    <submittedName>
        <fullName evidence="1">Replication protein</fullName>
    </submittedName>
</protein>
<dbReference type="Proteomes" id="UP000028900">
    <property type="component" value="Unassembled WGS sequence"/>
</dbReference>
<organism evidence="1 2">
    <name type="scientific">'Chrysanthemum coronarium' phytoplasma</name>
    <dbReference type="NCBI Taxonomy" id="1520703"/>
    <lineage>
        <taxon>Bacteria</taxon>
        <taxon>Bacillati</taxon>
        <taxon>Mycoplasmatota</taxon>
        <taxon>Mollicutes</taxon>
        <taxon>Acholeplasmatales</taxon>
        <taxon>Acholeplasmataceae</taxon>
        <taxon>Candidatus Phytoplasma</taxon>
        <taxon>16SrI (Aster yellows group)</taxon>
    </lineage>
</organism>
<evidence type="ECO:0000313" key="1">
    <source>
        <dbReference type="EMBL" id="GAK74149.1"/>
    </source>
</evidence>
<gene>
    <name evidence="1" type="primary">rep</name>
    <name evidence="1" type="ORF">OYV_06370</name>
</gene>
<evidence type="ECO:0000313" key="2">
    <source>
        <dbReference type="Proteomes" id="UP000028900"/>
    </source>
</evidence>
<reference evidence="2" key="1">
    <citation type="journal article" date="2014" name="Genome Announc.">
        <title>Draft Genome Sequence of ''Candidatus Phytoplasma asteris'' Strain OY-V, an Unculturable Plant-Pathogenic Bacterium.</title>
        <authorList>
            <person name="Kakizawa S."/>
            <person name="Makino A."/>
            <person name="Ishii Y."/>
            <person name="Tamaki H."/>
            <person name="Kamagata Y."/>
        </authorList>
    </citation>
    <scope>NUCLEOTIDE SEQUENCE [LARGE SCALE GENOMIC DNA]</scope>
    <source>
        <strain evidence="2">OY-V</strain>
    </source>
</reference>
<accession>A0ABQ0J3K1</accession>
<reference evidence="1 2" key="2">
    <citation type="journal article" date="2014" name="Genome Announc.">
        <title>Draft Genome Sequence of 'Candidatus Phytoplasma asteris' Strain OY-V, an Unculturable Plant-Pathogenic Bacterium.</title>
        <authorList>
            <person name="Kakizawa S."/>
            <person name="Makino A."/>
            <person name="Ishii Y."/>
            <person name="Tamaki H."/>
            <person name="Kamagata Y."/>
        </authorList>
    </citation>
    <scope>NUCLEOTIDE SEQUENCE [LARGE SCALE GENOMIC DNA]</scope>
    <source>
        <strain evidence="1 2">OY-V</strain>
    </source>
</reference>
<name>A0ABQ0J3K1_9MOLU</name>